<sequence>MKEEKSGSKKLEHLKTQLLSNSEHTVIEALDEIRTEGEAEILPTVLELLAETDNPDIEAGIIQLLFDLQSEDAVPYLVDGLNNQRLKYFHNFLISAFWQSSLDGSEHLTLFVNKAVKGDYMICLEALTVIENFDSVFTVEEVQHCASILSEGIDREKQKEKKELLKSMLEVVEQLATE</sequence>
<dbReference type="SUPFAM" id="SSF48371">
    <property type="entry name" value="ARM repeat"/>
    <property type="match status" value="1"/>
</dbReference>
<dbReference type="AlphaFoldDB" id="A0A6N9NHJ4"/>
<dbReference type="EMBL" id="WWNE01000004">
    <property type="protein sequence ID" value="NBG65309.1"/>
    <property type="molecule type" value="Genomic_DNA"/>
</dbReference>
<reference evidence="1 2" key="1">
    <citation type="submission" date="2019-12" db="EMBL/GenBank/DDBJ databases">
        <authorList>
            <person name="Zhao J."/>
        </authorList>
    </citation>
    <scope>NUCLEOTIDE SEQUENCE [LARGE SCALE GENOMIC DNA]</scope>
    <source>
        <strain evidence="1 2">S-15</strain>
    </source>
</reference>
<name>A0A6N9NHJ4_9FLAO</name>
<proteinExistence type="predicted"/>
<gene>
    <name evidence="1" type="ORF">GQN54_04225</name>
</gene>
<evidence type="ECO:0008006" key="3">
    <source>
        <dbReference type="Google" id="ProtNLM"/>
    </source>
</evidence>
<dbReference type="RefSeq" id="WP_160632262.1">
    <property type="nucleotide sequence ID" value="NZ_WWNE01000004.1"/>
</dbReference>
<organism evidence="1 2">
    <name type="scientific">Acidiluteibacter ferrifornacis</name>
    <dbReference type="NCBI Taxonomy" id="2692424"/>
    <lineage>
        <taxon>Bacteria</taxon>
        <taxon>Pseudomonadati</taxon>
        <taxon>Bacteroidota</taxon>
        <taxon>Flavobacteriia</taxon>
        <taxon>Flavobacteriales</taxon>
        <taxon>Cryomorphaceae</taxon>
        <taxon>Acidiluteibacter</taxon>
    </lineage>
</organism>
<comment type="caution">
    <text evidence="1">The sequence shown here is derived from an EMBL/GenBank/DDBJ whole genome shotgun (WGS) entry which is preliminary data.</text>
</comment>
<accession>A0A6N9NHJ4</accession>
<keyword evidence="2" id="KW-1185">Reference proteome</keyword>
<dbReference type="Gene3D" id="1.25.10.10">
    <property type="entry name" value="Leucine-rich Repeat Variant"/>
    <property type="match status" value="1"/>
</dbReference>
<protein>
    <recommendedName>
        <fullName evidence="3">HEAT repeat domain-containing protein</fullName>
    </recommendedName>
</protein>
<evidence type="ECO:0000313" key="2">
    <source>
        <dbReference type="Proteomes" id="UP000470771"/>
    </source>
</evidence>
<evidence type="ECO:0000313" key="1">
    <source>
        <dbReference type="EMBL" id="NBG65309.1"/>
    </source>
</evidence>
<dbReference type="InterPro" id="IPR011989">
    <property type="entry name" value="ARM-like"/>
</dbReference>
<dbReference type="Proteomes" id="UP000470771">
    <property type="component" value="Unassembled WGS sequence"/>
</dbReference>
<dbReference type="InterPro" id="IPR016024">
    <property type="entry name" value="ARM-type_fold"/>
</dbReference>